<reference evidence="10 11" key="1">
    <citation type="journal article" date="2019" name="Nat. Med.">
        <title>A library of human gut bacterial isolates paired with longitudinal multiomics data enables mechanistic microbiome research.</title>
        <authorList>
            <person name="Poyet M."/>
            <person name="Groussin M."/>
            <person name="Gibbons S.M."/>
            <person name="Avila-Pacheco J."/>
            <person name="Jiang X."/>
            <person name="Kearney S.M."/>
            <person name="Perrotta A.R."/>
            <person name="Berdy B."/>
            <person name="Zhao S."/>
            <person name="Lieberman T.D."/>
            <person name="Swanson P.K."/>
            <person name="Smith M."/>
            <person name="Roesemann S."/>
            <person name="Alexander J.E."/>
            <person name="Rich S.A."/>
            <person name="Livny J."/>
            <person name="Vlamakis H."/>
            <person name="Clish C."/>
            <person name="Bullock K."/>
            <person name="Deik A."/>
            <person name="Scott J."/>
            <person name="Pierce K.A."/>
            <person name="Xavier R.J."/>
            <person name="Alm E.J."/>
        </authorList>
    </citation>
    <scope>NUCLEOTIDE SEQUENCE [LARGE SCALE GENOMIC DNA]</scope>
    <source>
        <strain evidence="10 11">BIOML-A198</strain>
    </source>
</reference>
<dbReference type="RefSeq" id="WP_155223107.1">
    <property type="nucleotide sequence ID" value="NZ_JAMQUY010000005.1"/>
</dbReference>
<dbReference type="GO" id="GO:0005886">
    <property type="term" value="C:plasma membrane"/>
    <property type="evidence" value="ECO:0007669"/>
    <property type="project" value="UniProtKB-SubCell"/>
</dbReference>
<feature type="domain" description="Tyrosine-protein kinase G-rich" evidence="9">
    <location>
        <begin position="145"/>
        <end position="196"/>
    </location>
</feature>
<evidence type="ECO:0000313" key="10">
    <source>
        <dbReference type="EMBL" id="MTK22642.1"/>
    </source>
</evidence>
<comment type="caution">
    <text evidence="10">The sequence shown here is derived from an EMBL/GenBank/DDBJ whole genome shotgun (WGS) entry which is preliminary data.</text>
</comment>
<evidence type="ECO:0000256" key="3">
    <source>
        <dbReference type="ARBA" id="ARBA00022475"/>
    </source>
</evidence>
<feature type="transmembrane region" description="Helical" evidence="7">
    <location>
        <begin position="21"/>
        <end position="43"/>
    </location>
</feature>
<evidence type="ECO:0000256" key="1">
    <source>
        <dbReference type="ARBA" id="ARBA00004651"/>
    </source>
</evidence>
<keyword evidence="3" id="KW-1003">Cell membrane</keyword>
<dbReference type="AlphaFoldDB" id="A0A9X4XKJ9"/>
<dbReference type="GO" id="GO:0004713">
    <property type="term" value="F:protein tyrosine kinase activity"/>
    <property type="evidence" value="ECO:0007669"/>
    <property type="project" value="TreeGrafter"/>
</dbReference>
<dbReference type="InterPro" id="IPR050445">
    <property type="entry name" value="Bact_polysacc_biosynth/exp"/>
</dbReference>
<dbReference type="Pfam" id="PF13807">
    <property type="entry name" value="GNVR"/>
    <property type="match status" value="1"/>
</dbReference>
<feature type="transmembrane region" description="Helical" evidence="7">
    <location>
        <begin position="178"/>
        <end position="199"/>
    </location>
</feature>
<accession>A0A9X4XKJ9</accession>
<organism evidence="10 11">
    <name type="scientific">Turicibacter sanguinis</name>
    <dbReference type="NCBI Taxonomy" id="154288"/>
    <lineage>
        <taxon>Bacteria</taxon>
        <taxon>Bacillati</taxon>
        <taxon>Bacillota</taxon>
        <taxon>Erysipelotrichia</taxon>
        <taxon>Erysipelotrichales</taxon>
        <taxon>Turicibacteraceae</taxon>
        <taxon>Turicibacter</taxon>
    </lineage>
</organism>
<evidence type="ECO:0000256" key="4">
    <source>
        <dbReference type="ARBA" id="ARBA00022692"/>
    </source>
</evidence>
<dbReference type="InterPro" id="IPR032807">
    <property type="entry name" value="GNVR"/>
</dbReference>
<dbReference type="InterPro" id="IPR003856">
    <property type="entry name" value="LPS_length_determ_N"/>
</dbReference>
<evidence type="ECO:0000259" key="9">
    <source>
        <dbReference type="Pfam" id="PF13807"/>
    </source>
</evidence>
<evidence type="ECO:0000313" key="11">
    <source>
        <dbReference type="Proteomes" id="UP000487649"/>
    </source>
</evidence>
<evidence type="ECO:0000256" key="2">
    <source>
        <dbReference type="ARBA" id="ARBA00006683"/>
    </source>
</evidence>
<dbReference type="PANTHER" id="PTHR32309">
    <property type="entry name" value="TYROSINE-PROTEIN KINASE"/>
    <property type="match status" value="1"/>
</dbReference>
<evidence type="ECO:0000259" key="8">
    <source>
        <dbReference type="Pfam" id="PF02706"/>
    </source>
</evidence>
<gene>
    <name evidence="10" type="ORF">GMA92_14630</name>
</gene>
<keyword evidence="4 7" id="KW-0812">Transmembrane</keyword>
<name>A0A9X4XKJ9_9FIRM</name>
<sequence>MENTEYEIDLREIFGMLKKRWLMIVSMTTVAVIAAVVVSFFILSPVYESSSTLLVSYKQNQDTVMTYNDLTMSQKLVNTYSEIIKSRSISEEVLKKLDLDLTTDQLSEKISVSKVSDTEIIRIKVQDEDPALAALIANTVSEVFKKEVKSIMTVDNVSTIDTAIAPENPVKPNKMMNVAIAGVLGVMVSVGLVFVLEFLDRTVKTPTDVERHLGLPIIGAIPDMELAKTGK</sequence>
<evidence type="ECO:0000256" key="6">
    <source>
        <dbReference type="ARBA" id="ARBA00023136"/>
    </source>
</evidence>
<evidence type="ECO:0000256" key="5">
    <source>
        <dbReference type="ARBA" id="ARBA00022989"/>
    </source>
</evidence>
<dbReference type="PANTHER" id="PTHR32309:SF13">
    <property type="entry name" value="FERRIC ENTEROBACTIN TRANSPORT PROTEIN FEPE"/>
    <property type="match status" value="1"/>
</dbReference>
<protein>
    <submittedName>
        <fullName evidence="10">Chain-length determining protein</fullName>
    </submittedName>
</protein>
<comment type="subcellular location">
    <subcellularLocation>
        <location evidence="1">Cell membrane</location>
        <topology evidence="1">Multi-pass membrane protein</topology>
    </subcellularLocation>
</comment>
<comment type="similarity">
    <text evidence="2">Belongs to the CpsC/CapA family.</text>
</comment>
<proteinExistence type="inferred from homology"/>
<keyword evidence="6 7" id="KW-0472">Membrane</keyword>
<dbReference type="EMBL" id="WMQE01000047">
    <property type="protein sequence ID" value="MTK22642.1"/>
    <property type="molecule type" value="Genomic_DNA"/>
</dbReference>
<evidence type="ECO:0000256" key="7">
    <source>
        <dbReference type="SAM" id="Phobius"/>
    </source>
</evidence>
<dbReference type="Pfam" id="PF02706">
    <property type="entry name" value="Wzz"/>
    <property type="match status" value="1"/>
</dbReference>
<feature type="domain" description="Polysaccharide chain length determinant N-terminal" evidence="8">
    <location>
        <begin position="7"/>
        <end position="97"/>
    </location>
</feature>
<keyword evidence="5 7" id="KW-1133">Transmembrane helix</keyword>
<dbReference type="Proteomes" id="UP000487649">
    <property type="component" value="Unassembled WGS sequence"/>
</dbReference>